<dbReference type="AlphaFoldDB" id="A0A1G2HFQ6"/>
<accession>A0A1G2HFQ6</accession>
<proteinExistence type="predicted"/>
<sequence length="109" mass="12744">MMHYGLSEGLIKRVIRYPNRIEEGILENAIACMKQANSKKYSEIWTMYVITNSKFKSQNLKRQPKNQSLQENKNPQIKIITAWRYPGKSPKRNPVPEEILQEVKKILGV</sequence>
<protein>
    <submittedName>
        <fullName evidence="1">Uncharacterized protein</fullName>
    </submittedName>
</protein>
<reference evidence="1 2" key="1">
    <citation type="journal article" date="2016" name="Nat. Commun.">
        <title>Thousands of microbial genomes shed light on interconnected biogeochemical processes in an aquifer system.</title>
        <authorList>
            <person name="Anantharaman K."/>
            <person name="Brown C.T."/>
            <person name="Hug L.A."/>
            <person name="Sharon I."/>
            <person name="Castelle C.J."/>
            <person name="Probst A.J."/>
            <person name="Thomas B.C."/>
            <person name="Singh A."/>
            <person name="Wilkins M.J."/>
            <person name="Karaoz U."/>
            <person name="Brodie E.L."/>
            <person name="Williams K.H."/>
            <person name="Hubbard S.S."/>
            <person name="Banfield J.F."/>
        </authorList>
    </citation>
    <scope>NUCLEOTIDE SEQUENCE [LARGE SCALE GENOMIC DNA]</scope>
</reference>
<name>A0A1G2HFQ6_9BACT</name>
<dbReference type="EMBL" id="MHOJ01000045">
    <property type="protein sequence ID" value="OGZ61314.1"/>
    <property type="molecule type" value="Genomic_DNA"/>
</dbReference>
<dbReference type="Proteomes" id="UP000178509">
    <property type="component" value="Unassembled WGS sequence"/>
</dbReference>
<gene>
    <name evidence="1" type="ORF">A3H51_02740</name>
</gene>
<organism evidence="1 2">
    <name type="scientific">Candidatus Spechtbacteria bacterium RIFCSPLOWO2_02_FULL_38_8</name>
    <dbReference type="NCBI Taxonomy" id="1802164"/>
    <lineage>
        <taxon>Bacteria</taxon>
        <taxon>Candidatus Spechtiibacteriota</taxon>
    </lineage>
</organism>
<comment type="caution">
    <text evidence="1">The sequence shown here is derived from an EMBL/GenBank/DDBJ whole genome shotgun (WGS) entry which is preliminary data.</text>
</comment>
<evidence type="ECO:0000313" key="1">
    <source>
        <dbReference type="EMBL" id="OGZ61314.1"/>
    </source>
</evidence>
<evidence type="ECO:0000313" key="2">
    <source>
        <dbReference type="Proteomes" id="UP000178509"/>
    </source>
</evidence>